<gene>
    <name evidence="1" type="ORF">PACLA_8A022781</name>
</gene>
<sequence>MRSLIVILILFPSILGTYSWGDNCPSDEHKNVRILWIEYASFYIKQESNGTLTGILPRIMKNALKECCARLNYSFVKVNYQKNAKHARESYGAIQNTNNTIFVMFPSLVGVNDPSASIPFLFIPIKNSPGPMILASTKSLANDADSWFFFEMWFNPVFFLILASCASAGVVFWLMEFRDTENKPHSPFSNFIREMGNSLWFSIVTMTTVGYVLTSLFTAHISSAMTTLNFDESKSLLGKKLGVLHGTRMFFENEINFGAMMSEYKEDDIFKALEQGNVSRVLLPDFLEAMYYFSNSHREYFHESFRIVDTIRHPFSFGISIASVHDLNAKFTGCLRMWLKWSYIQDNNVDYSAIDANFIKMHSLEVLADQLLTRMTLYAIILAAILLGLSPYL</sequence>
<dbReference type="Proteomes" id="UP001152795">
    <property type="component" value="Unassembled WGS sequence"/>
</dbReference>
<dbReference type="AlphaFoldDB" id="A0A6S7GQ33"/>
<reference evidence="1" key="1">
    <citation type="submission" date="2020-04" db="EMBL/GenBank/DDBJ databases">
        <authorList>
            <person name="Alioto T."/>
            <person name="Alioto T."/>
            <person name="Gomez Garrido J."/>
        </authorList>
    </citation>
    <scope>NUCLEOTIDE SEQUENCE</scope>
    <source>
        <strain evidence="1">A484AB</strain>
    </source>
</reference>
<comment type="caution">
    <text evidence="1">The sequence shown here is derived from an EMBL/GenBank/DDBJ whole genome shotgun (WGS) entry which is preliminary data.</text>
</comment>
<dbReference type="OrthoDB" id="5975586at2759"/>
<evidence type="ECO:0000313" key="1">
    <source>
        <dbReference type="EMBL" id="CAB3993745.1"/>
    </source>
</evidence>
<organism evidence="1 2">
    <name type="scientific">Paramuricea clavata</name>
    <name type="common">Red gorgonian</name>
    <name type="synonym">Violescent sea-whip</name>
    <dbReference type="NCBI Taxonomy" id="317549"/>
    <lineage>
        <taxon>Eukaryota</taxon>
        <taxon>Metazoa</taxon>
        <taxon>Cnidaria</taxon>
        <taxon>Anthozoa</taxon>
        <taxon>Octocorallia</taxon>
        <taxon>Malacalcyonacea</taxon>
        <taxon>Plexauridae</taxon>
        <taxon>Paramuricea</taxon>
    </lineage>
</organism>
<keyword evidence="2" id="KW-1185">Reference proteome</keyword>
<dbReference type="EMBL" id="CACRXK020002323">
    <property type="protein sequence ID" value="CAB3993745.1"/>
    <property type="molecule type" value="Genomic_DNA"/>
</dbReference>
<dbReference type="SUPFAM" id="SSF81324">
    <property type="entry name" value="Voltage-gated potassium channels"/>
    <property type="match status" value="1"/>
</dbReference>
<dbReference type="Gene3D" id="1.10.287.70">
    <property type="match status" value="1"/>
</dbReference>
<name>A0A6S7GQ33_PARCT</name>
<evidence type="ECO:0000313" key="2">
    <source>
        <dbReference type="Proteomes" id="UP001152795"/>
    </source>
</evidence>
<protein>
    <submittedName>
        <fullName evidence="1">Uncharacterized protein</fullName>
    </submittedName>
</protein>
<proteinExistence type="predicted"/>
<accession>A0A6S7GQ33</accession>